<evidence type="ECO:0000259" key="1">
    <source>
        <dbReference type="PROSITE" id="PS51725"/>
    </source>
</evidence>
<dbReference type="PROSITE" id="PS51725">
    <property type="entry name" value="ABM"/>
    <property type="match status" value="1"/>
</dbReference>
<dbReference type="SUPFAM" id="SSF54909">
    <property type="entry name" value="Dimeric alpha+beta barrel"/>
    <property type="match status" value="1"/>
</dbReference>
<dbReference type="GO" id="GO:0004497">
    <property type="term" value="F:monooxygenase activity"/>
    <property type="evidence" value="ECO:0007669"/>
    <property type="project" value="UniProtKB-KW"/>
</dbReference>
<sequence length="98" mass="10822">MSAGALTVVARWQPVDGKLGDVLAIVAEMRPKSLAEPGCLSYEAYRGVDQPHTLLLVEQYRDEAALEAHKQSEHYQSLVVGRALALLADRQVEVLRPR</sequence>
<protein>
    <submittedName>
        <fullName evidence="2">Antibiotic biosynthesis monooxygenase</fullName>
    </submittedName>
</protein>
<dbReference type="RefSeq" id="WP_154357532.1">
    <property type="nucleotide sequence ID" value="NZ_WKJL01000005.1"/>
</dbReference>
<keyword evidence="2" id="KW-0560">Oxidoreductase</keyword>
<dbReference type="PANTHER" id="PTHR33336">
    <property type="entry name" value="QUINOL MONOOXYGENASE YGIN-RELATED"/>
    <property type="match status" value="1"/>
</dbReference>
<dbReference type="Gene3D" id="3.30.70.100">
    <property type="match status" value="1"/>
</dbReference>
<dbReference type="InterPro" id="IPR011008">
    <property type="entry name" value="Dimeric_a/b-barrel"/>
</dbReference>
<reference evidence="2 3" key="1">
    <citation type="submission" date="2019-11" db="EMBL/GenBank/DDBJ databases">
        <title>Novel species isolated from a subtropical stream in China.</title>
        <authorList>
            <person name="Lu H."/>
        </authorList>
    </citation>
    <scope>NUCLEOTIDE SEQUENCE [LARGE SCALE GENOMIC DNA]</scope>
    <source>
        <strain evidence="2 3">FT26W</strain>
    </source>
</reference>
<dbReference type="EMBL" id="WKJL01000005">
    <property type="protein sequence ID" value="MRW84488.1"/>
    <property type="molecule type" value="Genomic_DNA"/>
</dbReference>
<evidence type="ECO:0000313" key="2">
    <source>
        <dbReference type="EMBL" id="MRW84488.1"/>
    </source>
</evidence>
<dbReference type="Proteomes" id="UP000439986">
    <property type="component" value="Unassembled WGS sequence"/>
</dbReference>
<proteinExistence type="predicted"/>
<dbReference type="InterPro" id="IPR050744">
    <property type="entry name" value="AI-2_Isomerase_LsrG"/>
</dbReference>
<dbReference type="PANTHER" id="PTHR33336:SF3">
    <property type="entry name" value="ABM DOMAIN-CONTAINING PROTEIN"/>
    <property type="match status" value="1"/>
</dbReference>
<keyword evidence="2" id="KW-0503">Monooxygenase</keyword>
<feature type="domain" description="ABM" evidence="1">
    <location>
        <begin position="6"/>
        <end position="95"/>
    </location>
</feature>
<dbReference type="GO" id="GO:0005829">
    <property type="term" value="C:cytosol"/>
    <property type="evidence" value="ECO:0007669"/>
    <property type="project" value="TreeGrafter"/>
</dbReference>
<comment type="caution">
    <text evidence="2">The sequence shown here is derived from an EMBL/GenBank/DDBJ whole genome shotgun (WGS) entry which is preliminary data.</text>
</comment>
<dbReference type="InterPro" id="IPR007138">
    <property type="entry name" value="ABM_dom"/>
</dbReference>
<accession>A0A844CX78</accession>
<organism evidence="2 3">
    <name type="scientific">Duganella aquatilis</name>
    <dbReference type="NCBI Taxonomy" id="2666082"/>
    <lineage>
        <taxon>Bacteria</taxon>
        <taxon>Pseudomonadati</taxon>
        <taxon>Pseudomonadota</taxon>
        <taxon>Betaproteobacteria</taxon>
        <taxon>Burkholderiales</taxon>
        <taxon>Oxalobacteraceae</taxon>
        <taxon>Telluria group</taxon>
        <taxon>Duganella</taxon>
    </lineage>
</organism>
<keyword evidence="3" id="KW-1185">Reference proteome</keyword>
<name>A0A844CX78_9BURK</name>
<dbReference type="Pfam" id="PF03992">
    <property type="entry name" value="ABM"/>
    <property type="match status" value="1"/>
</dbReference>
<gene>
    <name evidence="2" type="ORF">GJ698_10365</name>
</gene>
<evidence type="ECO:0000313" key="3">
    <source>
        <dbReference type="Proteomes" id="UP000439986"/>
    </source>
</evidence>
<dbReference type="AlphaFoldDB" id="A0A844CX78"/>